<feature type="transmembrane region" description="Helical" evidence="2">
    <location>
        <begin position="33"/>
        <end position="54"/>
    </location>
</feature>
<keyword evidence="4" id="KW-1185">Reference proteome</keyword>
<evidence type="ECO:0000256" key="1">
    <source>
        <dbReference type="SAM" id="MobiDB-lite"/>
    </source>
</evidence>
<gene>
    <name evidence="3" type="ORF">DJ021_13380</name>
</gene>
<dbReference type="AlphaFoldDB" id="A0A328B1E9"/>
<reference evidence="4" key="1">
    <citation type="submission" date="2018-05" db="EMBL/GenBank/DDBJ databases">
        <authorList>
            <person name="Li X."/>
        </authorList>
    </citation>
    <scope>NUCLEOTIDE SEQUENCE [LARGE SCALE GENOMIC DNA]</scope>
    <source>
        <strain evidence="4">HKS-05</strain>
    </source>
</reference>
<evidence type="ECO:0000256" key="2">
    <source>
        <dbReference type="SAM" id="Phobius"/>
    </source>
</evidence>
<keyword evidence="2" id="KW-0472">Membrane</keyword>
<proteinExistence type="predicted"/>
<dbReference type="EMBL" id="QFYP01000001">
    <property type="protein sequence ID" value="RAK60729.1"/>
    <property type="molecule type" value="Genomic_DNA"/>
</dbReference>
<protein>
    <submittedName>
        <fullName evidence="3">Uncharacterized protein</fullName>
    </submittedName>
</protein>
<feature type="compositionally biased region" description="Basic and acidic residues" evidence="1">
    <location>
        <begin position="64"/>
        <end position="79"/>
    </location>
</feature>
<sequence>MKLVAALLFSCLLWGLVAWAVRAALQGTWAVPLPLAAVVAPLGLAILGLVYWAWSKGAPPRPQPELRHGPVDEPSARVE</sequence>
<accession>A0A328B1E9</accession>
<keyword evidence="2" id="KW-1133">Transmembrane helix</keyword>
<feature type="region of interest" description="Disordered" evidence="1">
    <location>
        <begin position="59"/>
        <end position="79"/>
    </location>
</feature>
<evidence type="ECO:0000313" key="4">
    <source>
        <dbReference type="Proteomes" id="UP000249842"/>
    </source>
</evidence>
<comment type="caution">
    <text evidence="3">The sequence shown here is derived from an EMBL/GenBank/DDBJ whole genome shotgun (WGS) entry which is preliminary data.</text>
</comment>
<organism evidence="3 4">
    <name type="scientific">Phenylobacterium hankyongense</name>
    <dbReference type="NCBI Taxonomy" id="1813876"/>
    <lineage>
        <taxon>Bacteria</taxon>
        <taxon>Pseudomonadati</taxon>
        <taxon>Pseudomonadota</taxon>
        <taxon>Alphaproteobacteria</taxon>
        <taxon>Caulobacterales</taxon>
        <taxon>Caulobacteraceae</taxon>
        <taxon>Phenylobacterium</taxon>
    </lineage>
</organism>
<evidence type="ECO:0000313" key="3">
    <source>
        <dbReference type="EMBL" id="RAK60729.1"/>
    </source>
</evidence>
<name>A0A328B1E9_9CAUL</name>
<keyword evidence="2" id="KW-0812">Transmembrane</keyword>
<dbReference type="Proteomes" id="UP000249842">
    <property type="component" value="Unassembled WGS sequence"/>
</dbReference>